<dbReference type="PANTHER" id="PTHR12149">
    <property type="entry name" value="FRUCTOSAMINE 3 KINASE-RELATED PROTEIN"/>
    <property type="match status" value="1"/>
</dbReference>
<dbReference type="InterPro" id="IPR011009">
    <property type="entry name" value="Kinase-like_dom_sf"/>
</dbReference>
<dbReference type="STRING" id="1122214.Mame_02498"/>
<dbReference type="EMBL" id="CP020330">
    <property type="protein sequence ID" value="AQZ51825.1"/>
    <property type="molecule type" value="Genomic_DNA"/>
</dbReference>
<dbReference type="AlphaFoldDB" id="A0A1U9Z2A0"/>
<comment type="similarity">
    <text evidence="1 2">Belongs to the fructosamine kinase family.</text>
</comment>
<gene>
    <name evidence="3" type="ORF">Mame_02498</name>
</gene>
<dbReference type="PIRSF" id="PIRSF006221">
    <property type="entry name" value="Ketosamine-3-kinase"/>
    <property type="match status" value="1"/>
</dbReference>
<dbReference type="Proteomes" id="UP000191135">
    <property type="component" value="Chromosome"/>
</dbReference>
<dbReference type="OrthoDB" id="5291879at2"/>
<evidence type="ECO:0000256" key="1">
    <source>
        <dbReference type="ARBA" id="ARBA00009460"/>
    </source>
</evidence>
<dbReference type="GO" id="GO:0016301">
    <property type="term" value="F:kinase activity"/>
    <property type="evidence" value="ECO:0007669"/>
    <property type="project" value="UniProtKB-UniRule"/>
</dbReference>
<protein>
    <submittedName>
        <fullName evidence="3">Fructosamine-3-kinase</fullName>
    </submittedName>
</protein>
<keyword evidence="4" id="KW-1185">Reference proteome</keyword>
<keyword evidence="2 3" id="KW-0418">Kinase</keyword>
<evidence type="ECO:0000256" key="2">
    <source>
        <dbReference type="PIRNR" id="PIRNR006221"/>
    </source>
</evidence>
<organism evidence="3 4">
    <name type="scientific">Martelella mediterranea DSM 17316</name>
    <dbReference type="NCBI Taxonomy" id="1122214"/>
    <lineage>
        <taxon>Bacteria</taxon>
        <taxon>Pseudomonadati</taxon>
        <taxon>Pseudomonadota</taxon>
        <taxon>Alphaproteobacteria</taxon>
        <taxon>Hyphomicrobiales</taxon>
        <taxon>Aurantimonadaceae</taxon>
        <taxon>Martelella</taxon>
    </lineage>
</organism>
<reference evidence="3 4" key="1">
    <citation type="submission" date="2017-03" db="EMBL/GenBank/DDBJ databases">
        <title>Foreign affairs: Plasmid Transfer between Roseobacters and Rhizobia.</title>
        <authorList>
            <person name="Bartling P."/>
            <person name="Bunk B."/>
            <person name="Overmann J."/>
            <person name="Brinkmann H."/>
            <person name="Petersen J."/>
        </authorList>
    </citation>
    <scope>NUCLEOTIDE SEQUENCE [LARGE SCALE GENOMIC DNA]</scope>
    <source>
        <strain evidence="3 4">MACL11</strain>
    </source>
</reference>
<dbReference type="Gene3D" id="3.30.200.20">
    <property type="entry name" value="Phosphorylase Kinase, domain 1"/>
    <property type="match status" value="1"/>
</dbReference>
<evidence type="ECO:0000313" key="3">
    <source>
        <dbReference type="EMBL" id="AQZ51825.1"/>
    </source>
</evidence>
<dbReference type="Gene3D" id="3.90.1200.10">
    <property type="match status" value="1"/>
</dbReference>
<proteinExistence type="inferred from homology"/>
<dbReference type="KEGG" id="mmed:Mame_02498"/>
<dbReference type="SUPFAM" id="SSF56112">
    <property type="entry name" value="Protein kinase-like (PK-like)"/>
    <property type="match status" value="1"/>
</dbReference>
<dbReference type="InterPro" id="IPR016477">
    <property type="entry name" value="Fructo-/Ketosamine-3-kinase"/>
</dbReference>
<sequence length="268" mass="29238">MNQIARHTARLLGVESVELTHFSSGDLSALMRAVTSTEQSYIVKTGPAPALEAAMLRLIAATGAPAPRVIAADDTLLIMEEVEGRSGFSGAEDDLARVLTALHQPVDRPYGFGADFSFGKVTIRNDETPSWVAFWRDNRLLNNLADLPSPLARRVESLAARLGDIIPDTPPAALLHGDLWSGNVMTSGGRVTALIDPACYYGDREVDLAMAALFGHLDDRFYERYGTLDPGFETRRAVYSLWPALVHFRLFGSGYRAMVEGFLTESGH</sequence>
<dbReference type="PANTHER" id="PTHR12149:SF8">
    <property type="entry name" value="PROTEIN-RIBULOSAMINE 3-KINASE"/>
    <property type="match status" value="1"/>
</dbReference>
<keyword evidence="2" id="KW-0808">Transferase</keyword>
<accession>A0A1U9Z2A0</accession>
<evidence type="ECO:0000313" key="4">
    <source>
        <dbReference type="Proteomes" id="UP000191135"/>
    </source>
</evidence>
<dbReference type="Pfam" id="PF03881">
    <property type="entry name" value="Fructosamin_kin"/>
    <property type="match status" value="1"/>
</dbReference>
<dbReference type="eggNOG" id="COG3001">
    <property type="taxonomic scope" value="Bacteria"/>
</dbReference>
<dbReference type="RefSeq" id="WP_018067437.1">
    <property type="nucleotide sequence ID" value="NZ_AQWH01000041.1"/>
</dbReference>
<name>A0A1U9Z2A0_9HYPH</name>